<name>A0A914Q4E3_9BILA</name>
<keyword evidence="2" id="KW-1185">Reference proteome</keyword>
<organism evidence="2 3">
    <name type="scientific">Panagrolaimus davidi</name>
    <dbReference type="NCBI Taxonomy" id="227884"/>
    <lineage>
        <taxon>Eukaryota</taxon>
        <taxon>Metazoa</taxon>
        <taxon>Ecdysozoa</taxon>
        <taxon>Nematoda</taxon>
        <taxon>Chromadorea</taxon>
        <taxon>Rhabditida</taxon>
        <taxon>Tylenchina</taxon>
        <taxon>Panagrolaimomorpha</taxon>
        <taxon>Panagrolaimoidea</taxon>
        <taxon>Panagrolaimidae</taxon>
        <taxon>Panagrolaimus</taxon>
    </lineage>
</organism>
<proteinExistence type="predicted"/>
<protein>
    <submittedName>
        <fullName evidence="3">Uncharacterized protein</fullName>
    </submittedName>
</protein>
<dbReference type="WBParaSite" id="PDA_v2.g22031.t1">
    <property type="protein sequence ID" value="PDA_v2.g22031.t1"/>
    <property type="gene ID" value="PDA_v2.g22031"/>
</dbReference>
<reference evidence="3" key="1">
    <citation type="submission" date="2022-11" db="UniProtKB">
        <authorList>
            <consortium name="WormBaseParasite"/>
        </authorList>
    </citation>
    <scope>IDENTIFICATION</scope>
</reference>
<feature type="compositionally biased region" description="Basic and acidic residues" evidence="1">
    <location>
        <begin position="89"/>
        <end position="98"/>
    </location>
</feature>
<sequence length="280" mass="31217">MVALNLQNAYESDSKAVKSLIRSTIRSAMNPSNPNYNITSIKLDFSRGHLHVGDDDPRYVYRSPVMTIETIPIGPLFDREINVSNQSKSLEDETRKLSGSESGGGETNSSMLNSVADEVPSEYIIYQAYLKTNNLLEAECPFIFDQNDANHILQKDNVMCVEDGEKATTFVPQKSASEITSLNSFSDLKSVSSIISEKSDYVIREIADELNDDDADDDGKQDITSFASSDETQSDEFFGVQIIDENHQNGTRQILGRINNEICDELKNLFSDTVLNILFL</sequence>
<dbReference type="Proteomes" id="UP000887578">
    <property type="component" value="Unplaced"/>
</dbReference>
<evidence type="ECO:0000313" key="3">
    <source>
        <dbReference type="WBParaSite" id="PDA_v2.g22031.t1"/>
    </source>
</evidence>
<accession>A0A914Q4E3</accession>
<evidence type="ECO:0000256" key="1">
    <source>
        <dbReference type="SAM" id="MobiDB-lite"/>
    </source>
</evidence>
<dbReference type="AlphaFoldDB" id="A0A914Q4E3"/>
<feature type="region of interest" description="Disordered" evidence="1">
    <location>
        <begin position="85"/>
        <end position="112"/>
    </location>
</feature>
<evidence type="ECO:0000313" key="2">
    <source>
        <dbReference type="Proteomes" id="UP000887578"/>
    </source>
</evidence>